<protein>
    <recommendedName>
        <fullName evidence="4">DUF4777 domain-containing protein</fullName>
    </recommendedName>
</protein>
<sequence>MCRLKGFLLDRRRWSFPLSARACFLLCNNELQVLYSLYVPGYCLMDLRREQVCKMPPMPLINNKSVLEALRDVDFLRRRPASLKDILEYMCFAHPDVSAKLLTALQRTLDAGVRFGYVDQIDENWYASPRRDGGNLDRLEPSNMRENIHSRSDDNEAMDFEILYCQSNENGTVTSENNFNAETEKTFEDTKPKSNSDPTSPSTSRSAPSSSSSPKSRSQENEFKGRKQPARRKSSNERKLKRRIVANRNRKRKPQPRGRPQRRRRE</sequence>
<dbReference type="VEuPathDB" id="VectorBase:GAUT043258"/>
<feature type="compositionally biased region" description="Low complexity" evidence="1">
    <location>
        <begin position="195"/>
        <end position="216"/>
    </location>
</feature>
<keyword evidence="3" id="KW-1185">Reference proteome</keyword>
<evidence type="ECO:0000256" key="1">
    <source>
        <dbReference type="SAM" id="MobiDB-lite"/>
    </source>
</evidence>
<evidence type="ECO:0000313" key="3">
    <source>
        <dbReference type="Proteomes" id="UP000078200"/>
    </source>
</evidence>
<name>A0A1A9VP88_GLOAU</name>
<feature type="compositionally biased region" description="Basic residues" evidence="1">
    <location>
        <begin position="226"/>
        <end position="266"/>
    </location>
</feature>
<reference evidence="2" key="1">
    <citation type="submission" date="2020-05" db="UniProtKB">
        <authorList>
            <consortium name="EnsemblMetazoa"/>
        </authorList>
    </citation>
    <scope>IDENTIFICATION</scope>
    <source>
        <strain evidence="2">TTRI</strain>
    </source>
</reference>
<feature type="compositionally biased region" description="Basic and acidic residues" evidence="1">
    <location>
        <begin position="129"/>
        <end position="140"/>
    </location>
</feature>
<dbReference type="Proteomes" id="UP000078200">
    <property type="component" value="Unassembled WGS sequence"/>
</dbReference>
<accession>A0A1A9VP88</accession>
<dbReference type="AlphaFoldDB" id="A0A1A9VP88"/>
<feature type="region of interest" description="Disordered" evidence="1">
    <location>
        <begin position="183"/>
        <end position="266"/>
    </location>
</feature>
<dbReference type="EnsemblMetazoa" id="GAUT043258-RA">
    <property type="protein sequence ID" value="GAUT043258-PA"/>
    <property type="gene ID" value="GAUT043258"/>
</dbReference>
<evidence type="ECO:0008006" key="4">
    <source>
        <dbReference type="Google" id="ProtNLM"/>
    </source>
</evidence>
<proteinExistence type="predicted"/>
<feature type="compositionally biased region" description="Basic and acidic residues" evidence="1">
    <location>
        <begin position="183"/>
        <end position="194"/>
    </location>
</feature>
<organism evidence="2 3">
    <name type="scientific">Glossina austeni</name>
    <name type="common">Savannah tsetse fly</name>
    <dbReference type="NCBI Taxonomy" id="7395"/>
    <lineage>
        <taxon>Eukaryota</taxon>
        <taxon>Metazoa</taxon>
        <taxon>Ecdysozoa</taxon>
        <taxon>Arthropoda</taxon>
        <taxon>Hexapoda</taxon>
        <taxon>Insecta</taxon>
        <taxon>Pterygota</taxon>
        <taxon>Neoptera</taxon>
        <taxon>Endopterygota</taxon>
        <taxon>Diptera</taxon>
        <taxon>Brachycera</taxon>
        <taxon>Muscomorpha</taxon>
        <taxon>Hippoboscoidea</taxon>
        <taxon>Glossinidae</taxon>
        <taxon>Glossina</taxon>
    </lineage>
</organism>
<evidence type="ECO:0000313" key="2">
    <source>
        <dbReference type="EnsemblMetazoa" id="GAUT043258-PA"/>
    </source>
</evidence>
<feature type="region of interest" description="Disordered" evidence="1">
    <location>
        <begin position="129"/>
        <end position="153"/>
    </location>
</feature>